<feature type="region of interest" description="Disordered" evidence="1">
    <location>
        <begin position="157"/>
        <end position="206"/>
    </location>
</feature>
<feature type="compositionally biased region" description="Basic and acidic residues" evidence="1">
    <location>
        <begin position="45"/>
        <end position="59"/>
    </location>
</feature>
<feature type="compositionally biased region" description="Polar residues" evidence="1">
    <location>
        <begin position="188"/>
        <end position="206"/>
    </location>
</feature>
<organism evidence="2 3">
    <name type="scientific">Pleuronectes platessa</name>
    <name type="common">European plaice</name>
    <dbReference type="NCBI Taxonomy" id="8262"/>
    <lineage>
        <taxon>Eukaryota</taxon>
        <taxon>Metazoa</taxon>
        <taxon>Chordata</taxon>
        <taxon>Craniata</taxon>
        <taxon>Vertebrata</taxon>
        <taxon>Euteleostomi</taxon>
        <taxon>Actinopterygii</taxon>
        <taxon>Neopterygii</taxon>
        <taxon>Teleostei</taxon>
        <taxon>Neoteleostei</taxon>
        <taxon>Acanthomorphata</taxon>
        <taxon>Carangaria</taxon>
        <taxon>Pleuronectiformes</taxon>
        <taxon>Pleuronectoidei</taxon>
        <taxon>Pleuronectidae</taxon>
        <taxon>Pleuronectes</taxon>
    </lineage>
</organism>
<feature type="region of interest" description="Disordered" evidence="1">
    <location>
        <begin position="96"/>
        <end position="130"/>
    </location>
</feature>
<dbReference type="AlphaFoldDB" id="A0A9N7URC8"/>
<name>A0A9N7URC8_PLEPL</name>
<reference evidence="2" key="1">
    <citation type="submission" date="2020-03" db="EMBL/GenBank/DDBJ databases">
        <authorList>
            <person name="Weist P."/>
        </authorList>
    </citation>
    <scope>NUCLEOTIDE SEQUENCE</scope>
</reference>
<feature type="compositionally biased region" description="Polar residues" evidence="1">
    <location>
        <begin position="111"/>
        <end position="127"/>
    </location>
</feature>
<accession>A0A9N7URC8</accession>
<dbReference type="Proteomes" id="UP001153269">
    <property type="component" value="Unassembled WGS sequence"/>
</dbReference>
<sequence>MTAARLFTVGCCQSLRSETLVWERLEKPGCYQCFHTGSCHLPQRPPEEPPEPERHDRRQGVWTLLRSSRAPEQSACPSTTSALKHTQDKLILQSSALSAPTHRPPRLPDSLTPSLCVSDSRSDSPSVFNPPRAPFACIASSSTIHTSGWISGAALVSARRSPKDGSHDPVTYPSAQSAGCQRRAGWDAQSSTSDSLAPSQSWMPED</sequence>
<evidence type="ECO:0000313" key="2">
    <source>
        <dbReference type="EMBL" id="CAB1436479.1"/>
    </source>
</evidence>
<evidence type="ECO:0000256" key="1">
    <source>
        <dbReference type="SAM" id="MobiDB-lite"/>
    </source>
</evidence>
<feature type="region of interest" description="Disordered" evidence="1">
    <location>
        <begin position="41"/>
        <end position="60"/>
    </location>
</feature>
<protein>
    <submittedName>
        <fullName evidence="2">Uncharacterized protein</fullName>
    </submittedName>
</protein>
<proteinExistence type="predicted"/>
<comment type="caution">
    <text evidence="2">The sequence shown here is derived from an EMBL/GenBank/DDBJ whole genome shotgun (WGS) entry which is preliminary data.</text>
</comment>
<gene>
    <name evidence="2" type="ORF">PLEPLA_LOCUS24512</name>
</gene>
<evidence type="ECO:0000313" key="3">
    <source>
        <dbReference type="Proteomes" id="UP001153269"/>
    </source>
</evidence>
<keyword evidence="3" id="KW-1185">Reference proteome</keyword>
<dbReference type="EMBL" id="CADEAL010001891">
    <property type="protein sequence ID" value="CAB1436479.1"/>
    <property type="molecule type" value="Genomic_DNA"/>
</dbReference>